<evidence type="ECO:0000256" key="8">
    <source>
        <dbReference type="ARBA" id="ARBA00022842"/>
    </source>
</evidence>
<accession>A0A5N7B7L9</accession>
<dbReference type="GO" id="GO:0003697">
    <property type="term" value="F:single-stranded DNA binding"/>
    <property type="evidence" value="ECO:0007669"/>
    <property type="project" value="TreeGrafter"/>
</dbReference>
<dbReference type="GO" id="GO:0004527">
    <property type="term" value="F:exonuclease activity"/>
    <property type="evidence" value="ECO:0007669"/>
    <property type="project" value="UniProtKB-KW"/>
</dbReference>
<gene>
    <name evidence="12" type="ORF">BDV26DRAFT_292955</name>
</gene>
<dbReference type="Gene3D" id="3.60.10.10">
    <property type="entry name" value="Endonuclease/exonuclease/phosphatase"/>
    <property type="match status" value="1"/>
</dbReference>
<dbReference type="SUPFAM" id="SSF56219">
    <property type="entry name" value="DNase I-like"/>
    <property type="match status" value="1"/>
</dbReference>
<organism evidence="12 13">
    <name type="scientific">Aspergillus bertholletiae</name>
    <dbReference type="NCBI Taxonomy" id="1226010"/>
    <lineage>
        <taxon>Eukaryota</taxon>
        <taxon>Fungi</taxon>
        <taxon>Dikarya</taxon>
        <taxon>Ascomycota</taxon>
        <taxon>Pezizomycotina</taxon>
        <taxon>Eurotiomycetes</taxon>
        <taxon>Eurotiomycetidae</taxon>
        <taxon>Eurotiales</taxon>
        <taxon>Aspergillaceae</taxon>
        <taxon>Aspergillus</taxon>
        <taxon>Aspergillus subgen. Circumdati</taxon>
    </lineage>
</organism>
<evidence type="ECO:0000256" key="10">
    <source>
        <dbReference type="ARBA" id="ARBA00023242"/>
    </source>
</evidence>
<dbReference type="InterPro" id="IPR051547">
    <property type="entry name" value="TDP2-like"/>
</dbReference>
<keyword evidence="7" id="KW-0378">Hydrolase</keyword>
<keyword evidence="5" id="KW-0479">Metal-binding</keyword>
<evidence type="ECO:0000256" key="4">
    <source>
        <dbReference type="ARBA" id="ARBA00022722"/>
    </source>
</evidence>
<dbReference type="OrthoDB" id="9975959at2759"/>
<keyword evidence="12" id="KW-0255">Endonuclease</keyword>
<dbReference type="GO" id="GO:0046872">
    <property type="term" value="F:metal ion binding"/>
    <property type="evidence" value="ECO:0007669"/>
    <property type="project" value="UniProtKB-KW"/>
</dbReference>
<evidence type="ECO:0000256" key="6">
    <source>
        <dbReference type="ARBA" id="ARBA00022763"/>
    </source>
</evidence>
<evidence type="ECO:0000256" key="2">
    <source>
        <dbReference type="ARBA" id="ARBA00001946"/>
    </source>
</evidence>
<keyword evidence="13" id="KW-1185">Reference proteome</keyword>
<keyword evidence="8" id="KW-0460">Magnesium</keyword>
<keyword evidence="10" id="KW-0539">Nucleus</keyword>
<evidence type="ECO:0000259" key="11">
    <source>
        <dbReference type="Pfam" id="PF03372"/>
    </source>
</evidence>
<dbReference type="CDD" id="cd09080">
    <property type="entry name" value="TDP2"/>
    <property type="match status" value="1"/>
</dbReference>
<comment type="cofactor">
    <cofactor evidence="2">
        <name>Mg(2+)</name>
        <dbReference type="ChEBI" id="CHEBI:18420"/>
    </cofactor>
</comment>
<dbReference type="GO" id="GO:0004519">
    <property type="term" value="F:endonuclease activity"/>
    <property type="evidence" value="ECO:0007669"/>
    <property type="project" value="UniProtKB-KW"/>
</dbReference>
<sequence>MDFYARVRTSLLFWTHEIPLPPVDAKSFPKLQSRHYFHHSLQQWAPVSNDDTREHAQPLRDNDGLSPSDLVLLTWNIDAASARTEDRVTETITFITHLNPTVHIVFLQEVPRAALEQILKDERIRGSWFSSKRDDTAWGKQSFATMTLLSKTCFALAALGPIWRVAYPSHFGRDALCCDLFPLPNRRRIRLVNVHLDSLRIQPSHRPQQISIVSSFLRSASHGLVAGDFNSVLEEDATLLERSGLTDVWTALHPNDSGYTWGTDGEQLFPPNRMDKVAMIGLDPHSIKIHWSHTD</sequence>
<keyword evidence="12" id="KW-0269">Exonuclease</keyword>
<dbReference type="InterPro" id="IPR036691">
    <property type="entry name" value="Endo/exonu/phosph_ase_sf"/>
</dbReference>
<dbReference type="Pfam" id="PF03372">
    <property type="entry name" value="Exo_endo_phos"/>
    <property type="match status" value="1"/>
</dbReference>
<dbReference type="GO" id="GO:0006302">
    <property type="term" value="P:double-strand break repair"/>
    <property type="evidence" value="ECO:0007669"/>
    <property type="project" value="TreeGrafter"/>
</dbReference>
<proteinExistence type="predicted"/>
<evidence type="ECO:0000256" key="1">
    <source>
        <dbReference type="ARBA" id="ARBA00001936"/>
    </source>
</evidence>
<keyword evidence="4" id="KW-0540">Nuclease</keyword>
<evidence type="ECO:0000256" key="3">
    <source>
        <dbReference type="ARBA" id="ARBA00004322"/>
    </source>
</evidence>
<feature type="domain" description="Endonuclease/exonuclease/phosphatase" evidence="11">
    <location>
        <begin position="73"/>
        <end position="265"/>
    </location>
</feature>
<evidence type="ECO:0000256" key="7">
    <source>
        <dbReference type="ARBA" id="ARBA00022801"/>
    </source>
</evidence>
<dbReference type="EMBL" id="ML736219">
    <property type="protein sequence ID" value="KAE8377730.1"/>
    <property type="molecule type" value="Genomic_DNA"/>
</dbReference>
<dbReference type="PANTHER" id="PTHR15822">
    <property type="entry name" value="TRAF AND TNF RECEPTOR-ASSOCIATED PROTEIN"/>
    <property type="match status" value="1"/>
</dbReference>
<protein>
    <submittedName>
        <fullName evidence="12">Endonuclease/exonuclease/phosphatase</fullName>
    </submittedName>
</protein>
<dbReference type="GO" id="GO:0070260">
    <property type="term" value="F:5'-tyrosyl-DNA phosphodiesterase activity"/>
    <property type="evidence" value="ECO:0007669"/>
    <property type="project" value="TreeGrafter"/>
</dbReference>
<dbReference type="AlphaFoldDB" id="A0A5N7B7L9"/>
<keyword evidence="9" id="KW-0234">DNA repair</keyword>
<reference evidence="12 13" key="1">
    <citation type="submission" date="2019-04" db="EMBL/GenBank/DDBJ databases">
        <title>Friends and foes A comparative genomics studyof 23 Aspergillus species from section Flavi.</title>
        <authorList>
            <consortium name="DOE Joint Genome Institute"/>
            <person name="Kjaerbolling I."/>
            <person name="Vesth T."/>
            <person name="Frisvad J.C."/>
            <person name="Nybo J.L."/>
            <person name="Theobald S."/>
            <person name="Kildgaard S."/>
            <person name="Isbrandt T."/>
            <person name="Kuo A."/>
            <person name="Sato A."/>
            <person name="Lyhne E.K."/>
            <person name="Kogle M.E."/>
            <person name="Wiebenga A."/>
            <person name="Kun R.S."/>
            <person name="Lubbers R.J."/>
            <person name="Makela M.R."/>
            <person name="Barry K."/>
            <person name="Chovatia M."/>
            <person name="Clum A."/>
            <person name="Daum C."/>
            <person name="Haridas S."/>
            <person name="He G."/>
            <person name="LaButti K."/>
            <person name="Lipzen A."/>
            <person name="Mondo S."/>
            <person name="Riley R."/>
            <person name="Salamov A."/>
            <person name="Simmons B.A."/>
            <person name="Magnuson J.K."/>
            <person name="Henrissat B."/>
            <person name="Mortensen U.H."/>
            <person name="Larsen T.O."/>
            <person name="Devries R.P."/>
            <person name="Grigoriev I.V."/>
            <person name="Machida M."/>
            <person name="Baker S.E."/>
            <person name="Andersen M.R."/>
        </authorList>
    </citation>
    <scope>NUCLEOTIDE SEQUENCE [LARGE SCALE GENOMIC DNA]</scope>
    <source>
        <strain evidence="12 13">IBT 29228</strain>
    </source>
</reference>
<dbReference type="PANTHER" id="PTHR15822:SF4">
    <property type="entry name" value="TYROSYL-DNA PHOSPHODIESTERASE 2"/>
    <property type="match status" value="1"/>
</dbReference>
<comment type="cofactor">
    <cofactor evidence="1">
        <name>Mn(2+)</name>
        <dbReference type="ChEBI" id="CHEBI:29035"/>
    </cofactor>
</comment>
<dbReference type="Proteomes" id="UP000326198">
    <property type="component" value="Unassembled WGS sequence"/>
</dbReference>
<evidence type="ECO:0000256" key="5">
    <source>
        <dbReference type="ARBA" id="ARBA00022723"/>
    </source>
</evidence>
<evidence type="ECO:0000313" key="12">
    <source>
        <dbReference type="EMBL" id="KAE8377730.1"/>
    </source>
</evidence>
<evidence type="ECO:0000256" key="9">
    <source>
        <dbReference type="ARBA" id="ARBA00023204"/>
    </source>
</evidence>
<comment type="subcellular location">
    <subcellularLocation>
        <location evidence="3">Nucleus</location>
        <location evidence="3">PML body</location>
    </subcellularLocation>
</comment>
<keyword evidence="6" id="KW-0227">DNA damage</keyword>
<dbReference type="InterPro" id="IPR005135">
    <property type="entry name" value="Endo/exonuclease/phosphatase"/>
</dbReference>
<name>A0A5N7B7L9_9EURO</name>
<evidence type="ECO:0000313" key="13">
    <source>
        <dbReference type="Proteomes" id="UP000326198"/>
    </source>
</evidence>
<dbReference type="GO" id="GO:0005737">
    <property type="term" value="C:cytoplasm"/>
    <property type="evidence" value="ECO:0007669"/>
    <property type="project" value="TreeGrafter"/>
</dbReference>